<dbReference type="EMBL" id="MNCJ02000332">
    <property type="protein sequence ID" value="KAF5755024.1"/>
    <property type="molecule type" value="Genomic_DNA"/>
</dbReference>
<reference evidence="3 5" key="1">
    <citation type="journal article" date="2017" name="Nature">
        <title>The sunflower genome provides insights into oil metabolism, flowering and Asterid evolution.</title>
        <authorList>
            <person name="Badouin H."/>
            <person name="Gouzy J."/>
            <person name="Grassa C.J."/>
            <person name="Murat F."/>
            <person name="Staton S.E."/>
            <person name="Cottret L."/>
            <person name="Lelandais-Briere C."/>
            <person name="Owens G.L."/>
            <person name="Carrere S."/>
            <person name="Mayjonade B."/>
            <person name="Legrand L."/>
            <person name="Gill N."/>
            <person name="Kane N.C."/>
            <person name="Bowers J.E."/>
            <person name="Hubner S."/>
            <person name="Bellec A."/>
            <person name="Berard A."/>
            <person name="Berges H."/>
            <person name="Blanchet N."/>
            <person name="Boniface M.C."/>
            <person name="Brunel D."/>
            <person name="Catrice O."/>
            <person name="Chaidir N."/>
            <person name="Claudel C."/>
            <person name="Donnadieu C."/>
            <person name="Faraut T."/>
            <person name="Fievet G."/>
            <person name="Helmstetter N."/>
            <person name="King M."/>
            <person name="Knapp S.J."/>
            <person name="Lai Z."/>
            <person name="Le Paslier M.C."/>
            <person name="Lippi Y."/>
            <person name="Lorenzon L."/>
            <person name="Mandel J.R."/>
            <person name="Marage G."/>
            <person name="Marchand G."/>
            <person name="Marquand E."/>
            <person name="Bret-Mestries E."/>
            <person name="Morien E."/>
            <person name="Nambeesan S."/>
            <person name="Nguyen T."/>
            <person name="Pegot-Espagnet P."/>
            <person name="Pouilly N."/>
            <person name="Raftis F."/>
            <person name="Sallet E."/>
            <person name="Schiex T."/>
            <person name="Thomas J."/>
            <person name="Vandecasteele C."/>
            <person name="Vares D."/>
            <person name="Vear F."/>
            <person name="Vautrin S."/>
            <person name="Crespi M."/>
            <person name="Mangin B."/>
            <person name="Burke J.M."/>
            <person name="Salse J."/>
            <person name="Munos S."/>
            <person name="Vincourt P."/>
            <person name="Rieseberg L.H."/>
            <person name="Langlade N.B."/>
        </authorList>
    </citation>
    <scope>NUCLEOTIDE SEQUENCE [LARGE SCALE GENOMIC DNA]</scope>
    <source>
        <strain evidence="5">cv. SF193</strain>
        <tissue evidence="3">Leaves</tissue>
    </source>
</reference>
<dbReference type="Pfam" id="PF23733">
    <property type="entry name" value="GRXCR1-2_C"/>
    <property type="match status" value="1"/>
</dbReference>
<dbReference type="InterPro" id="IPR036249">
    <property type="entry name" value="Thioredoxin-like_sf"/>
</dbReference>
<dbReference type="SUPFAM" id="SSF52833">
    <property type="entry name" value="Thioredoxin-like"/>
    <property type="match status" value="1"/>
</dbReference>
<dbReference type="InterPro" id="IPR002109">
    <property type="entry name" value="Glutaredoxin"/>
</dbReference>
<dbReference type="OMA" id="FDGGCKC"/>
<dbReference type="EMBL" id="CM007906">
    <property type="protein sequence ID" value="OTF86157.1"/>
    <property type="molecule type" value="Genomic_DNA"/>
</dbReference>
<dbReference type="Gramene" id="mRNA:HanXRQr2_Chr17g0797931">
    <property type="protein sequence ID" value="CDS:HanXRQr2_Chr17g0797931.1"/>
    <property type="gene ID" value="HanXRQr2_Chr17g0797931"/>
</dbReference>
<dbReference type="InParanoid" id="A0A251RPE3"/>
<name>A0A251RPE3_HELAN</name>
<proteinExistence type="predicted"/>
<dbReference type="Pfam" id="PF00462">
    <property type="entry name" value="Glutaredoxin"/>
    <property type="match status" value="1"/>
</dbReference>
<dbReference type="PANTHER" id="PTHR45669:SF30">
    <property type="entry name" value="OS04G0641300 PROTEIN"/>
    <property type="match status" value="1"/>
</dbReference>
<feature type="domain" description="Glutaredoxin" evidence="2">
    <location>
        <begin position="217"/>
        <end position="285"/>
    </location>
</feature>
<protein>
    <submittedName>
        <fullName evidence="3">Glutaredoxin, Thioredoxin-like superfamily</fullName>
    </submittedName>
    <submittedName>
        <fullName evidence="4">Putative thioredoxin-like fold protein</fullName>
    </submittedName>
</protein>
<organism evidence="4 5">
    <name type="scientific">Helianthus annuus</name>
    <name type="common">Common sunflower</name>
    <dbReference type="NCBI Taxonomy" id="4232"/>
    <lineage>
        <taxon>Eukaryota</taxon>
        <taxon>Viridiplantae</taxon>
        <taxon>Streptophyta</taxon>
        <taxon>Embryophyta</taxon>
        <taxon>Tracheophyta</taxon>
        <taxon>Spermatophyta</taxon>
        <taxon>Magnoliopsida</taxon>
        <taxon>eudicotyledons</taxon>
        <taxon>Gunneridae</taxon>
        <taxon>Pentapetalae</taxon>
        <taxon>asterids</taxon>
        <taxon>campanulids</taxon>
        <taxon>Asterales</taxon>
        <taxon>Asteraceae</taxon>
        <taxon>Asteroideae</taxon>
        <taxon>Heliantheae alliance</taxon>
        <taxon>Heliantheae</taxon>
        <taxon>Helianthus</taxon>
    </lineage>
</organism>
<dbReference type="FunCoup" id="A0A251RPE3">
    <property type="interactions" value="67"/>
</dbReference>
<dbReference type="STRING" id="4232.A0A251RPE3"/>
<dbReference type="PROSITE" id="PS51354">
    <property type="entry name" value="GLUTAREDOXIN_2"/>
    <property type="match status" value="1"/>
</dbReference>
<dbReference type="Proteomes" id="UP000215914">
    <property type="component" value="Chromosome 17"/>
</dbReference>
<evidence type="ECO:0000313" key="4">
    <source>
        <dbReference type="EMBL" id="OTF86157.1"/>
    </source>
</evidence>
<feature type="compositionally biased region" description="Basic and acidic residues" evidence="1">
    <location>
        <begin position="32"/>
        <end position="45"/>
    </location>
</feature>
<accession>A0A251RPE3</accession>
<evidence type="ECO:0000259" key="2">
    <source>
        <dbReference type="Pfam" id="PF00462"/>
    </source>
</evidence>
<evidence type="ECO:0000256" key="1">
    <source>
        <dbReference type="SAM" id="MobiDB-lite"/>
    </source>
</evidence>
<feature type="region of interest" description="Disordered" evidence="1">
    <location>
        <begin position="20"/>
        <end position="46"/>
    </location>
</feature>
<reference evidence="3" key="3">
    <citation type="submission" date="2020-06" db="EMBL/GenBank/DDBJ databases">
        <title>Helianthus annuus Genome sequencing and assembly Release 2.</title>
        <authorList>
            <person name="Gouzy J."/>
            <person name="Langlade N."/>
            <person name="Munos S."/>
        </authorList>
    </citation>
    <scope>NUCLEOTIDE SEQUENCE</scope>
    <source>
        <tissue evidence="3">Leaves</tissue>
    </source>
</reference>
<sequence>MGCAPSKQPVCRRCNARCSPVRRSYSLQSDRSPPREEGSKHRVEPRASTTLGYLLFNTSIESDRVREEPLRRNVSEKNRKGFGTGVVEEKTWAKVNDEKIAKTVPKTPIGTPRGEPETINAWELMEGLDDASPFCPPPSTKDHIRCLSFNTGPYPVPLEQSTLPSQEKDMKVTMNETDVASDDFDPKMINVKPLIDEKPQSDEKKVTVTSRVKEKLVLYYTSLRGVRKTYEDSCHVRIILKNAGVRVDERDVSMHSGFKEELKELLGDRYGIGGLPKVFVGRKYIGGADEIRRLHDEFQLDKVLEGCEMQGDRGGGNSGGCEACGDIRFLPCETCSGSCKIYYEVDCDESEEEEEESDYGFQRCPDCNENGLIRCPMCCD</sequence>
<dbReference type="OrthoDB" id="423313at2759"/>
<evidence type="ECO:0000313" key="3">
    <source>
        <dbReference type="EMBL" id="KAF5755024.1"/>
    </source>
</evidence>
<dbReference type="Gene3D" id="3.40.30.10">
    <property type="entry name" value="Glutaredoxin"/>
    <property type="match status" value="1"/>
</dbReference>
<dbReference type="PANTHER" id="PTHR45669">
    <property type="entry name" value="GLUTAREDOXIN DOMAIN-CONTAINING CYSTEINE-RICH PROTEIN CG12206-RELATED"/>
    <property type="match status" value="1"/>
</dbReference>
<keyword evidence="5" id="KW-1185">Reference proteome</keyword>
<reference evidence="4" key="2">
    <citation type="submission" date="2017-02" db="EMBL/GenBank/DDBJ databases">
        <title>Sunflower complete genome.</title>
        <authorList>
            <person name="Langlade N."/>
            <person name="Munos S."/>
        </authorList>
    </citation>
    <scope>NUCLEOTIDE SEQUENCE [LARGE SCALE GENOMIC DNA]</scope>
    <source>
        <tissue evidence="4">Leaves</tissue>
    </source>
</reference>
<dbReference type="AlphaFoldDB" id="A0A251RPE3"/>
<dbReference type="FunFam" id="3.40.30.10:FF:000273">
    <property type="entry name" value="Glutaredoxin family protein"/>
    <property type="match status" value="1"/>
</dbReference>
<gene>
    <name evidence="4" type="ORF">HannXRQ_Chr17g0547681</name>
    <name evidence="3" type="ORF">HanXRQr2_Chr17g0797931</name>
</gene>
<dbReference type="CDD" id="cd03031">
    <property type="entry name" value="GRX_GRX_like"/>
    <property type="match status" value="1"/>
</dbReference>
<evidence type="ECO:0000313" key="5">
    <source>
        <dbReference type="Proteomes" id="UP000215914"/>
    </source>
</evidence>